<sequence length="435" mass="49173">MEFAFDRRVYLYCNGAVSSVSNKRESDHRQIYLPPTNLCLWQLKATDAHWVKSVFDDTFASTIAPQSMVAKMKNRKLHRLWLRVIHVEQNVGYQTSSHTHPSPVLKSRFDLSSQMHEKRDRTDIYVLDNSNDTEHALISLYDTQCKLASCLQRGQYIGLYNPLLAEHLTQSQASQTDLVFECSDDTLLFVMSGEDANRTGLAIQESTSSNERCSFMHQPSQQTSESLDHDQDGLLDCKNSVSHMFIKDLRPSMVNVTLYGSVIAKAGNHPLIKDGKTMDRYAIRLEDETGTIDITLWEDAGQYVKKIDIGQSVLITGLSTSLKQSSKRHEVTTWFVNGSKVCGTMIFNLSLLECLLNGECFRQLVPLHNIQGEGQWQTRARIVGWDLHCSRRGIILSNEIEDNLCGNTSIADYVVGKARKYFCSTFSPGLTALRI</sequence>
<dbReference type="PANTHER" id="PTHR36033">
    <property type="entry name" value="NUCLEIC ACID-BINDING PROTEINS SUPERFAMILY"/>
    <property type="match status" value="1"/>
</dbReference>
<dbReference type="OrthoDB" id="10265890at2759"/>
<proteinExistence type="predicted"/>
<accession>A0A1X2GA49</accession>
<name>A0A1X2GA49_9FUNG</name>
<comment type="caution">
    <text evidence="2">The sequence shown here is derived from an EMBL/GenBank/DDBJ whole genome shotgun (WGS) entry which is preliminary data.</text>
</comment>
<protein>
    <recommendedName>
        <fullName evidence="1">Cell division control protein 24 OB domain-containing protein</fullName>
    </recommendedName>
</protein>
<dbReference type="Proteomes" id="UP000242146">
    <property type="component" value="Unassembled WGS sequence"/>
</dbReference>
<dbReference type="InterPro" id="IPR012340">
    <property type="entry name" value="NA-bd_OB-fold"/>
</dbReference>
<feature type="domain" description="Cell division control protein 24 OB" evidence="1">
    <location>
        <begin position="248"/>
        <end position="378"/>
    </location>
</feature>
<gene>
    <name evidence="2" type="ORF">DM01DRAFT_1115119</name>
</gene>
<evidence type="ECO:0000313" key="3">
    <source>
        <dbReference type="Proteomes" id="UP000242146"/>
    </source>
</evidence>
<reference evidence="2 3" key="1">
    <citation type="submission" date="2016-07" db="EMBL/GenBank/DDBJ databases">
        <title>Pervasive Adenine N6-methylation of Active Genes in Fungi.</title>
        <authorList>
            <consortium name="DOE Joint Genome Institute"/>
            <person name="Mondo S.J."/>
            <person name="Dannebaum R.O."/>
            <person name="Kuo R.C."/>
            <person name="Labutti K."/>
            <person name="Haridas S."/>
            <person name="Kuo A."/>
            <person name="Salamov A."/>
            <person name="Ahrendt S.R."/>
            <person name="Lipzen A."/>
            <person name="Sullivan W."/>
            <person name="Andreopoulos W.B."/>
            <person name="Clum A."/>
            <person name="Lindquist E."/>
            <person name="Daum C."/>
            <person name="Ramamoorthy G.K."/>
            <person name="Gryganskyi A."/>
            <person name="Culley D."/>
            <person name="Magnuson J.K."/>
            <person name="James T.Y."/>
            <person name="O'Malley M.A."/>
            <person name="Stajich J.E."/>
            <person name="Spatafora J.W."/>
            <person name="Visel A."/>
            <person name="Grigoriev I.V."/>
        </authorList>
    </citation>
    <scope>NUCLEOTIDE SEQUENCE [LARGE SCALE GENOMIC DNA]</scope>
    <source>
        <strain evidence="2 3">NRRL 3301</strain>
    </source>
</reference>
<evidence type="ECO:0000313" key="2">
    <source>
        <dbReference type="EMBL" id="ORX48874.1"/>
    </source>
</evidence>
<dbReference type="Pfam" id="PF17244">
    <property type="entry name" value="CDC24_OB3"/>
    <property type="match status" value="1"/>
</dbReference>
<dbReference type="EMBL" id="MCGT01000028">
    <property type="protein sequence ID" value="ORX48874.1"/>
    <property type="molecule type" value="Genomic_DNA"/>
</dbReference>
<keyword evidence="3" id="KW-1185">Reference proteome</keyword>
<dbReference type="SUPFAM" id="SSF50249">
    <property type="entry name" value="Nucleic acid-binding proteins"/>
    <property type="match status" value="1"/>
</dbReference>
<organism evidence="2 3">
    <name type="scientific">Hesseltinella vesiculosa</name>
    <dbReference type="NCBI Taxonomy" id="101127"/>
    <lineage>
        <taxon>Eukaryota</taxon>
        <taxon>Fungi</taxon>
        <taxon>Fungi incertae sedis</taxon>
        <taxon>Mucoromycota</taxon>
        <taxon>Mucoromycotina</taxon>
        <taxon>Mucoromycetes</taxon>
        <taxon>Mucorales</taxon>
        <taxon>Cunninghamellaceae</taxon>
        <taxon>Hesseltinella</taxon>
    </lineage>
</organism>
<dbReference type="InterPro" id="IPR035203">
    <property type="entry name" value="Cdc24_OB3"/>
</dbReference>
<dbReference type="Gene3D" id="2.40.50.140">
    <property type="entry name" value="Nucleic acid-binding proteins"/>
    <property type="match status" value="1"/>
</dbReference>
<dbReference type="PANTHER" id="PTHR36033:SF1">
    <property type="entry name" value="NUCLEIC ACID-BINDING PROTEINS SUPERFAMILY"/>
    <property type="match status" value="1"/>
</dbReference>
<evidence type="ECO:0000259" key="1">
    <source>
        <dbReference type="Pfam" id="PF17244"/>
    </source>
</evidence>
<dbReference type="AlphaFoldDB" id="A0A1X2GA49"/>